<feature type="region of interest" description="Disordered" evidence="1">
    <location>
        <begin position="178"/>
        <end position="222"/>
    </location>
</feature>
<accession>A0A9E7R7E3</accession>
<evidence type="ECO:0000313" key="3">
    <source>
        <dbReference type="Proteomes" id="UP001057580"/>
    </source>
</evidence>
<dbReference type="Proteomes" id="UP001057580">
    <property type="component" value="Chromosome"/>
</dbReference>
<name>A0A9E7R7E3_9EURY</name>
<dbReference type="RefSeq" id="WP_260643752.1">
    <property type="nucleotide sequence ID" value="NZ_CP104003.1"/>
</dbReference>
<evidence type="ECO:0000256" key="1">
    <source>
        <dbReference type="SAM" id="MobiDB-lite"/>
    </source>
</evidence>
<organism evidence="2 3">
    <name type="scientific">Salinirubellus salinus</name>
    <dbReference type="NCBI Taxonomy" id="1364945"/>
    <lineage>
        <taxon>Archaea</taxon>
        <taxon>Methanobacteriati</taxon>
        <taxon>Methanobacteriota</taxon>
        <taxon>Stenosarchaea group</taxon>
        <taxon>Halobacteria</taxon>
        <taxon>Halobacteriales</taxon>
        <taxon>Natronomonadaceae</taxon>
        <taxon>Salinirubellus</taxon>
    </lineage>
</organism>
<gene>
    <name evidence="2" type="ORF">N0B31_10160</name>
</gene>
<dbReference type="AlphaFoldDB" id="A0A9E7R7E3"/>
<keyword evidence="3" id="KW-1185">Reference proteome</keyword>
<dbReference type="EMBL" id="CP104003">
    <property type="protein sequence ID" value="UWM56638.1"/>
    <property type="molecule type" value="Genomic_DNA"/>
</dbReference>
<evidence type="ECO:0000313" key="2">
    <source>
        <dbReference type="EMBL" id="UWM56638.1"/>
    </source>
</evidence>
<dbReference type="KEGG" id="ssai:N0B31_10160"/>
<sequence length="222" mass="25176">MSRSERISVRVTPERKTKWESVLAESNEWHNMTHLVVQAIENEIGEPQRTGPRAEGETVAAEVDLGPVLDRLDGIEETMGDMGDRLDDIDVRVDDSDAILNIATDIMGILPTVNSSDELERPRDVDDGRPVGDRIKRSGGEAFVLEWAKETYDYPGHLVTRGLDKLVAEMGQFESYTREPDYSEEYVEDPETTEYEREAELTPGEASMESPYPMTQYYRVQD</sequence>
<feature type="compositionally biased region" description="Acidic residues" evidence="1">
    <location>
        <begin position="182"/>
        <end position="193"/>
    </location>
</feature>
<reference evidence="2" key="1">
    <citation type="submission" date="2022-09" db="EMBL/GenBank/DDBJ databases">
        <title>Diverse halophilic archaea isolated from saline environments.</title>
        <authorList>
            <person name="Cui H.-L."/>
        </authorList>
    </citation>
    <scope>NUCLEOTIDE SEQUENCE</scope>
    <source>
        <strain evidence="2">ZS-35-S2</strain>
    </source>
</reference>
<dbReference type="GeneID" id="74942788"/>
<protein>
    <submittedName>
        <fullName evidence="2">Uncharacterized protein</fullName>
    </submittedName>
</protein>
<proteinExistence type="predicted"/>